<dbReference type="InterPro" id="IPR017144">
    <property type="entry name" value="Xaa-Arg_dipeptidase"/>
</dbReference>
<dbReference type="AlphaFoldDB" id="A0A1M6UZN8"/>
<dbReference type="Gene3D" id="3.30.70.360">
    <property type="match status" value="1"/>
</dbReference>
<dbReference type="Gene3D" id="3.40.630.10">
    <property type="entry name" value="Zn peptidases"/>
    <property type="match status" value="1"/>
</dbReference>
<dbReference type="GO" id="GO:0071713">
    <property type="term" value="F:para-aminobenzoyl-glutamate hydrolase activity"/>
    <property type="evidence" value="ECO:0007669"/>
    <property type="project" value="TreeGrafter"/>
</dbReference>
<evidence type="ECO:0000313" key="2">
    <source>
        <dbReference type="EMBL" id="SHK74712.1"/>
    </source>
</evidence>
<dbReference type="GO" id="GO:0005737">
    <property type="term" value="C:cytoplasm"/>
    <property type="evidence" value="ECO:0007669"/>
    <property type="project" value="TreeGrafter"/>
</dbReference>
<dbReference type="GO" id="GO:0046657">
    <property type="term" value="P:folic acid catabolic process"/>
    <property type="evidence" value="ECO:0007669"/>
    <property type="project" value="TreeGrafter"/>
</dbReference>
<keyword evidence="2" id="KW-0378">Hydrolase</keyword>
<dbReference type="PANTHER" id="PTHR30575">
    <property type="entry name" value="PEPTIDASE M20"/>
    <property type="match status" value="1"/>
</dbReference>
<proteinExistence type="inferred from homology"/>
<name>A0A1M6UZN8_9CLOT</name>
<comment type="similarity">
    <text evidence="1">Belongs to the peptidase M20A family.</text>
</comment>
<dbReference type="PIRSF" id="PIRSF037226">
    <property type="entry name" value="Amidohydrolase_ACY1L2_prd"/>
    <property type="match status" value="1"/>
</dbReference>
<dbReference type="OrthoDB" id="9781032at2"/>
<protein>
    <recommendedName>
        <fullName evidence="1">Peptidase M20 domain-containing protein 2</fullName>
    </recommendedName>
</protein>
<dbReference type="GO" id="GO:0016805">
    <property type="term" value="F:dipeptidase activity"/>
    <property type="evidence" value="ECO:0007669"/>
    <property type="project" value="InterPro"/>
</dbReference>
<dbReference type="EMBL" id="FQZB01000026">
    <property type="protein sequence ID" value="SHK74712.1"/>
    <property type="molecule type" value="Genomic_DNA"/>
</dbReference>
<organism evidence="2 3">
    <name type="scientific">Clostridium cavendishii DSM 21758</name>
    <dbReference type="NCBI Taxonomy" id="1121302"/>
    <lineage>
        <taxon>Bacteria</taxon>
        <taxon>Bacillati</taxon>
        <taxon>Bacillota</taxon>
        <taxon>Clostridia</taxon>
        <taxon>Eubacteriales</taxon>
        <taxon>Clostridiaceae</taxon>
        <taxon>Clostridium</taxon>
    </lineage>
</organism>
<sequence length="387" mass="42584">MKQEIISYLSTEKEALFKLCKYLYDNPEESYKEFNACKYISSFLKERGFEVTNNFLTLETSFIAKKGSGYPKIGFLCEYDAIKDEGHVTGHNALTTIAITAAIGLGKVIEKTGGSINVIGCPGEYLGGTKSIMVRQGIFEDMDVVLVCHPDVTTCESGTSWAIVPLSVKFIGNNGLSFLNKEGYTSLDAVLLSFNIINSLLKGFPNNLEVNSILSKGGSTPLLLPTEAEAKFYIRSTNMDIARIAEQKIRETAYYVSNLMSIRHSVSLYEPPSEVLLSNSTLNRLFSHNLKENGIIDICSSRDIKAGLGLGAVSQVIPAIHPYIAITENANCYGTRDFAIATISEYGLNMAHKAGLSLSFTALDIIESKTLLSEIKNEFYEVKKQIY</sequence>
<dbReference type="Proteomes" id="UP000184310">
    <property type="component" value="Unassembled WGS sequence"/>
</dbReference>
<accession>A0A1M6UZN8</accession>
<dbReference type="InterPro" id="IPR052030">
    <property type="entry name" value="Peptidase_M20/M20A_hydrolases"/>
</dbReference>
<dbReference type="SUPFAM" id="SSF53187">
    <property type="entry name" value="Zn-dependent exopeptidases"/>
    <property type="match status" value="1"/>
</dbReference>
<dbReference type="RefSeq" id="WP_072993496.1">
    <property type="nucleotide sequence ID" value="NZ_FQZB01000026.1"/>
</dbReference>
<evidence type="ECO:0000313" key="3">
    <source>
        <dbReference type="Proteomes" id="UP000184310"/>
    </source>
</evidence>
<dbReference type="STRING" id="1121302.SAMN02745163_04384"/>
<gene>
    <name evidence="2" type="ORF">SAMN02745163_04384</name>
</gene>
<dbReference type="PANTHER" id="PTHR30575:SF0">
    <property type="entry name" value="XAA-ARG DIPEPTIDASE"/>
    <property type="match status" value="1"/>
</dbReference>
<reference evidence="2 3" key="1">
    <citation type="submission" date="2016-11" db="EMBL/GenBank/DDBJ databases">
        <authorList>
            <person name="Jaros S."/>
            <person name="Januszkiewicz K."/>
            <person name="Wedrychowicz H."/>
        </authorList>
    </citation>
    <scope>NUCLEOTIDE SEQUENCE [LARGE SCALE GENOMIC DNA]</scope>
    <source>
        <strain evidence="2 3">DSM 21758</strain>
    </source>
</reference>
<evidence type="ECO:0000256" key="1">
    <source>
        <dbReference type="PIRNR" id="PIRNR037226"/>
    </source>
</evidence>
<keyword evidence="3" id="KW-1185">Reference proteome</keyword>